<gene>
    <name evidence="3" type="ORF">scyTo_0018358</name>
</gene>
<dbReference type="OMA" id="EIECELM"/>
<evidence type="ECO:0000256" key="1">
    <source>
        <dbReference type="PROSITE-ProRule" id="PRU00176"/>
    </source>
</evidence>
<reference evidence="3 4" key="1">
    <citation type="journal article" date="2018" name="Nat. Ecol. Evol.">
        <title>Shark genomes provide insights into elasmobranch evolution and the origin of vertebrates.</title>
        <authorList>
            <person name="Hara Y"/>
            <person name="Yamaguchi K"/>
            <person name="Onimaru K"/>
            <person name="Kadota M"/>
            <person name="Koyanagi M"/>
            <person name="Keeley SD"/>
            <person name="Tatsumi K"/>
            <person name="Tanaka K"/>
            <person name="Motone F"/>
            <person name="Kageyama Y"/>
            <person name="Nozu R"/>
            <person name="Adachi N"/>
            <person name="Nishimura O"/>
            <person name="Nakagawa R"/>
            <person name="Tanegashima C"/>
            <person name="Kiyatake I"/>
            <person name="Matsumoto R"/>
            <person name="Murakumo K"/>
            <person name="Nishida K"/>
            <person name="Terakita A"/>
            <person name="Kuratani S"/>
            <person name="Sato K"/>
            <person name="Hyodo S Kuraku.S."/>
        </authorList>
    </citation>
    <scope>NUCLEOTIDE SEQUENCE [LARGE SCALE GENOMIC DNA]</scope>
</reference>
<evidence type="ECO:0000259" key="2">
    <source>
        <dbReference type="PROSITE" id="PS50102"/>
    </source>
</evidence>
<evidence type="ECO:0000313" key="4">
    <source>
        <dbReference type="Proteomes" id="UP000288216"/>
    </source>
</evidence>
<organism evidence="3 4">
    <name type="scientific">Scyliorhinus torazame</name>
    <name type="common">Cloudy catshark</name>
    <name type="synonym">Catulus torazame</name>
    <dbReference type="NCBI Taxonomy" id="75743"/>
    <lineage>
        <taxon>Eukaryota</taxon>
        <taxon>Metazoa</taxon>
        <taxon>Chordata</taxon>
        <taxon>Craniata</taxon>
        <taxon>Vertebrata</taxon>
        <taxon>Chondrichthyes</taxon>
        <taxon>Elasmobranchii</taxon>
        <taxon>Galeomorphii</taxon>
        <taxon>Galeoidea</taxon>
        <taxon>Carcharhiniformes</taxon>
        <taxon>Scyliorhinidae</taxon>
        <taxon>Scyliorhinus</taxon>
    </lineage>
</organism>
<sequence>MNKLYIGNLSSTVTAADIHELFGERKLSIGQVLLKSGYAFVDCPDENAAIKVIETLSGKVELHGKVIEVDYSVPKKQSVSPVRILVSSGVLCAVCQVFVEFILVEIECELMSIPKCE</sequence>
<keyword evidence="1" id="KW-0694">RNA-binding</keyword>
<dbReference type="InterPro" id="IPR012677">
    <property type="entry name" value="Nucleotide-bd_a/b_plait_sf"/>
</dbReference>
<proteinExistence type="predicted"/>
<dbReference type="SMART" id="SM00360">
    <property type="entry name" value="RRM"/>
    <property type="match status" value="1"/>
</dbReference>
<accession>A0A401PU31</accession>
<dbReference type="Gene3D" id="3.30.70.330">
    <property type="match status" value="1"/>
</dbReference>
<dbReference type="Proteomes" id="UP000288216">
    <property type="component" value="Unassembled WGS sequence"/>
</dbReference>
<protein>
    <recommendedName>
        <fullName evidence="2">RRM domain-containing protein</fullName>
    </recommendedName>
</protein>
<comment type="caution">
    <text evidence="3">The sequence shown here is derived from an EMBL/GenBank/DDBJ whole genome shotgun (WGS) entry which is preliminary data.</text>
</comment>
<dbReference type="SUPFAM" id="SSF54928">
    <property type="entry name" value="RNA-binding domain, RBD"/>
    <property type="match status" value="1"/>
</dbReference>
<dbReference type="AlphaFoldDB" id="A0A401PU31"/>
<dbReference type="Pfam" id="PF00076">
    <property type="entry name" value="RRM_1"/>
    <property type="match status" value="1"/>
</dbReference>
<evidence type="ECO:0000313" key="3">
    <source>
        <dbReference type="EMBL" id="GCB76618.1"/>
    </source>
</evidence>
<dbReference type="STRING" id="75743.A0A401PU31"/>
<dbReference type="OrthoDB" id="752362at2759"/>
<name>A0A401PU31_SCYTO</name>
<dbReference type="InterPro" id="IPR035979">
    <property type="entry name" value="RBD_domain_sf"/>
</dbReference>
<keyword evidence="4" id="KW-1185">Reference proteome</keyword>
<dbReference type="PROSITE" id="PS50102">
    <property type="entry name" value="RRM"/>
    <property type="match status" value="1"/>
</dbReference>
<feature type="domain" description="RRM" evidence="2">
    <location>
        <begin position="2"/>
        <end position="74"/>
    </location>
</feature>
<dbReference type="GO" id="GO:0003723">
    <property type="term" value="F:RNA binding"/>
    <property type="evidence" value="ECO:0007669"/>
    <property type="project" value="UniProtKB-UniRule"/>
</dbReference>
<dbReference type="EMBL" id="BFAA01012716">
    <property type="protein sequence ID" value="GCB76618.1"/>
    <property type="molecule type" value="Genomic_DNA"/>
</dbReference>
<dbReference type="InterPro" id="IPR000504">
    <property type="entry name" value="RRM_dom"/>
</dbReference>